<dbReference type="HOGENOM" id="CLU_1833339_0_0_6"/>
<sequence length="140" mass="16061">MKRIFISHNHRDSKTINLIKSIYCNPNHNLNFANKSLAAPIFNDHQHINRRPPTDSASKPVKQEISRLLNESDKLLVLIGPDTHSSLWVQWEINAFTSKHSSSNILMMRIPDNQTAGAPANARHLSIHNWDLKLLTQWVK</sequence>
<dbReference type="SUPFAM" id="SSF52200">
    <property type="entry name" value="Toll/Interleukin receptor TIR domain"/>
    <property type="match status" value="1"/>
</dbReference>
<protein>
    <recommendedName>
        <fullName evidence="1">Thoeris protein ThsB TIR-like domain-containing protein</fullName>
    </recommendedName>
</protein>
<gene>
    <name evidence="2" type="ordered locus">PBPRB0632</name>
</gene>
<name>Q6LJM5_PHOPR</name>
<evidence type="ECO:0000313" key="3">
    <source>
        <dbReference type="Proteomes" id="UP000000593"/>
    </source>
</evidence>
<organism evidence="2 3">
    <name type="scientific">Photobacterium profundum (strain SS9)</name>
    <dbReference type="NCBI Taxonomy" id="298386"/>
    <lineage>
        <taxon>Bacteria</taxon>
        <taxon>Pseudomonadati</taxon>
        <taxon>Pseudomonadota</taxon>
        <taxon>Gammaproteobacteria</taxon>
        <taxon>Vibrionales</taxon>
        <taxon>Vibrionaceae</taxon>
        <taxon>Photobacterium</taxon>
    </lineage>
</organism>
<dbReference type="Proteomes" id="UP000000593">
    <property type="component" value="Chromosome 2"/>
</dbReference>
<dbReference type="AlphaFoldDB" id="Q6LJM5"/>
<reference evidence="3" key="1">
    <citation type="journal article" date="2005" name="Science">
        <title>Life at depth: Photobacterium profundum genome sequence and expression analysis.</title>
        <authorList>
            <person name="Vezzi A."/>
            <person name="Campanaro S."/>
            <person name="D'Angelo M."/>
            <person name="Simonato F."/>
            <person name="Vitulo N."/>
            <person name="Lauro F.M."/>
            <person name="Cestaro A."/>
            <person name="Malacrida G."/>
            <person name="Simionati B."/>
            <person name="Cannata N."/>
            <person name="Romualdi C."/>
            <person name="Bartlett D.H."/>
            <person name="Valle G."/>
        </authorList>
    </citation>
    <scope>NUCLEOTIDE SEQUENCE [LARGE SCALE GENOMIC DNA]</scope>
    <source>
        <strain evidence="3">ATCC BAA-1253 / SS9</strain>
    </source>
</reference>
<dbReference type="Gene3D" id="3.40.50.10140">
    <property type="entry name" value="Toll/interleukin-1 receptor homology (TIR) domain"/>
    <property type="match status" value="1"/>
</dbReference>
<keyword evidence="3" id="KW-1185">Reference proteome</keyword>
<dbReference type="KEGG" id="ppr:PBPRB0632"/>
<dbReference type="EMBL" id="CR378677">
    <property type="protein sequence ID" value="CAG22505.1"/>
    <property type="molecule type" value="Genomic_DNA"/>
</dbReference>
<dbReference type="eggNOG" id="ENOG5033X7Q">
    <property type="taxonomic scope" value="Bacteria"/>
</dbReference>
<dbReference type="InterPro" id="IPR035897">
    <property type="entry name" value="Toll_tir_struct_dom_sf"/>
</dbReference>
<dbReference type="STRING" id="298386.PBPRB0632"/>
<evidence type="ECO:0000313" key="2">
    <source>
        <dbReference type="EMBL" id="CAG22505.1"/>
    </source>
</evidence>
<dbReference type="InterPro" id="IPR015032">
    <property type="entry name" value="ThsB__TIR-like_domain"/>
</dbReference>
<accession>Q6LJM5</accession>
<proteinExistence type="predicted"/>
<feature type="domain" description="Thoeris protein ThsB TIR-like" evidence="1">
    <location>
        <begin position="5"/>
        <end position="114"/>
    </location>
</feature>
<dbReference type="RefSeq" id="WP_011220721.1">
    <property type="nucleotide sequence ID" value="NC_006371.1"/>
</dbReference>
<evidence type="ECO:0000259" key="1">
    <source>
        <dbReference type="Pfam" id="PF08937"/>
    </source>
</evidence>
<dbReference type="Pfam" id="PF08937">
    <property type="entry name" value="ThsB_TIR"/>
    <property type="match status" value="1"/>
</dbReference>